<dbReference type="PANTHER" id="PTHR36151">
    <property type="entry name" value="BLR2777 PROTEIN"/>
    <property type="match status" value="1"/>
</dbReference>
<evidence type="ECO:0000259" key="1">
    <source>
        <dbReference type="Pfam" id="PF09995"/>
    </source>
</evidence>
<dbReference type="KEGG" id="msg:MSMEI_6539"/>
<evidence type="ECO:0000313" key="2">
    <source>
        <dbReference type="EMBL" id="AFP42965.1"/>
    </source>
</evidence>
<protein>
    <recommendedName>
        <fullName evidence="1">ER-bound oxygenase mpaB/mpaB'/Rubber oxygenase catalytic domain-containing protein</fullName>
    </recommendedName>
</protein>
<dbReference type="Pfam" id="PF09995">
    <property type="entry name" value="MPAB_Lcp_cat"/>
    <property type="match status" value="1"/>
</dbReference>
<dbReference type="GO" id="GO:0016491">
    <property type="term" value="F:oxidoreductase activity"/>
    <property type="evidence" value="ECO:0007669"/>
    <property type="project" value="InterPro"/>
</dbReference>
<dbReference type="PANTHER" id="PTHR36151:SF3">
    <property type="entry name" value="ER-BOUND OXYGENASE MPAB_MPAB'_RUBBER OXYGENASE CATALYTIC DOMAIN-CONTAINING PROTEIN"/>
    <property type="match status" value="1"/>
</dbReference>
<proteinExistence type="predicted"/>
<dbReference type="Proteomes" id="UP000006158">
    <property type="component" value="Chromosome"/>
</dbReference>
<gene>
    <name evidence="2" type="ordered locus">MSMEI_6539</name>
</gene>
<name>I7FNW0_MYCS2</name>
<feature type="domain" description="ER-bound oxygenase mpaB/mpaB'/Rubber oxygenase catalytic" evidence="1">
    <location>
        <begin position="41"/>
        <end position="271"/>
    </location>
</feature>
<organism evidence="2 3">
    <name type="scientific">Mycolicibacterium smegmatis (strain ATCC 700084 / mc(2)155)</name>
    <name type="common">Mycobacterium smegmatis</name>
    <dbReference type="NCBI Taxonomy" id="246196"/>
    <lineage>
        <taxon>Bacteria</taxon>
        <taxon>Bacillati</taxon>
        <taxon>Actinomycetota</taxon>
        <taxon>Actinomycetes</taxon>
        <taxon>Mycobacteriales</taxon>
        <taxon>Mycobacteriaceae</taxon>
        <taxon>Mycolicibacterium</taxon>
    </lineage>
</organism>
<dbReference type="EMBL" id="CP001663">
    <property type="protein sequence ID" value="AFP42965.1"/>
    <property type="molecule type" value="Genomic_DNA"/>
</dbReference>
<dbReference type="InterPro" id="IPR018713">
    <property type="entry name" value="MPAB/Lcp_cat_dom"/>
</dbReference>
<sequence length="323" mass="36381">MCAVLADLCHDQGIGTTRRQRGQVMVGRRTPEELADLLTVVGLTNQVANIIMQLALPGVGHGVNESRVVSGSPRRRPVKRARTTGQYLALAVMGSEDDRDAYRRELALVHAAVHSTPESPVRYSGNAQRLQKWVAACLFRYYLDQYTLLYGPLDTATLDRLTVAAAPLATGVNVRHSDWPQTWAQFTQYWEQQLDELSVAPEVREDLISLANLRFLEEAWGVPARIVTRPLGGLFSFGTRGSLPPRFRELMGWSWSGADQRRYELLLKALRVIDVVNPFALKCFYRAYLMDLRLRRRLNTVPDTPILGRLKVLDQPLEQTSAV</sequence>
<accession>I7FNW0</accession>
<reference evidence="2 3" key="2">
    <citation type="journal article" date="2009" name="Genome Res.">
        <title>Ortho-proteogenomics: multiple proteomes investigation through orthology and a new MS-based protocol.</title>
        <authorList>
            <person name="Gallien S."/>
            <person name="Perrodou E."/>
            <person name="Carapito C."/>
            <person name="Deshayes C."/>
            <person name="Reyrat J.M."/>
            <person name="Van Dorsselaer A."/>
            <person name="Poch O."/>
            <person name="Schaeffer C."/>
            <person name="Lecompte O."/>
        </authorList>
    </citation>
    <scope>NUCLEOTIDE SEQUENCE [LARGE SCALE GENOMIC DNA]</scope>
    <source>
        <strain evidence="3">ATCC 700084 / mc(2)155</strain>
    </source>
</reference>
<dbReference type="PATRIC" id="fig|246196.56.peg.6672"/>
<evidence type="ECO:0000313" key="3">
    <source>
        <dbReference type="Proteomes" id="UP000006158"/>
    </source>
</evidence>
<reference evidence="2 3" key="1">
    <citation type="journal article" date="2007" name="Genome Biol.">
        <title>Interrupted coding sequences in Mycobacterium smegmatis: authentic mutations or sequencing errors?</title>
        <authorList>
            <person name="Deshayes C."/>
            <person name="Perrodou E."/>
            <person name="Gallien S."/>
            <person name="Euphrasie D."/>
            <person name="Schaeffer C."/>
            <person name="Van-Dorsselaer A."/>
            <person name="Poch O."/>
            <person name="Lecompte O."/>
            <person name="Reyrat J.M."/>
        </authorList>
    </citation>
    <scope>NUCLEOTIDE SEQUENCE [LARGE SCALE GENOMIC DNA]</scope>
    <source>
        <strain evidence="3">ATCC 700084 / mc(2)155</strain>
    </source>
</reference>
<dbReference type="AlphaFoldDB" id="I7FNW0"/>